<dbReference type="Proteomes" id="UP000494040">
    <property type="component" value="Unassembled WGS sequence"/>
</dbReference>
<proteinExistence type="predicted"/>
<sequence length="294" mass="34095">MNKGKMEFEEDPLQEIPPDDIHHLLATLKKDFPRSIHVYSFITILLKWKEKIDHYPIKIFAPGGNYKNGAIFFYIIFNCRLDGTLYTWTEEGKVLLAKSITETKRIQWFKYKIMFTGMPEDTWNAIEPLTKQMWKSHGIKFRTSLDKVFWLPSSLAKEIQIITPEGFQLGNLKEEHAELINNLWPHKHSESFKLIINTINYNFGLGVFDKNNHLVAWALYWFYGGIGSVHTVSEHRRKGLGKMVVNAITKKLGDLGIDVHLNVLRGNMTGESFFESIGFLHAYNGLWAYSQPDK</sequence>
<dbReference type="RefSeq" id="XP_024083859.1">
    <property type="nucleotide sequence ID" value="XM_024228091.1"/>
</dbReference>
<reference evidence="2" key="1">
    <citation type="submission" date="2022-01" db="UniProtKB">
        <authorList>
            <consortium name="EnsemblMetazoa"/>
        </authorList>
    </citation>
    <scope>IDENTIFICATION</scope>
</reference>
<dbReference type="EnsemblMetazoa" id="XM_014398874.2">
    <property type="protein sequence ID" value="XP_014254360.1"/>
    <property type="gene ID" value="LOC106669409"/>
</dbReference>
<dbReference type="KEGG" id="clec:106669409"/>
<dbReference type="PANTHER" id="PTHR20958">
    <property type="entry name" value="GLYCINE N-ACYLTRANSFERASE-LIKE PROTEIN"/>
    <property type="match status" value="1"/>
</dbReference>
<dbReference type="EnsemblMetazoa" id="XM_024228091.1">
    <property type="protein sequence ID" value="XP_024083859.1"/>
    <property type="gene ID" value="LOC106669409"/>
</dbReference>
<protein>
    <recommendedName>
        <fullName evidence="1">N-acetyltransferase domain-containing protein</fullName>
    </recommendedName>
</protein>
<organism evidence="2 3">
    <name type="scientific">Cimex lectularius</name>
    <name type="common">Bed bug</name>
    <name type="synonym">Acanthia lectularia</name>
    <dbReference type="NCBI Taxonomy" id="79782"/>
    <lineage>
        <taxon>Eukaryota</taxon>
        <taxon>Metazoa</taxon>
        <taxon>Ecdysozoa</taxon>
        <taxon>Arthropoda</taxon>
        <taxon>Hexapoda</taxon>
        <taxon>Insecta</taxon>
        <taxon>Pterygota</taxon>
        <taxon>Neoptera</taxon>
        <taxon>Paraneoptera</taxon>
        <taxon>Hemiptera</taxon>
        <taxon>Heteroptera</taxon>
        <taxon>Panheteroptera</taxon>
        <taxon>Cimicomorpha</taxon>
        <taxon>Cimicidae</taxon>
        <taxon>Cimex</taxon>
    </lineage>
</organism>
<dbReference type="PANTHER" id="PTHR20958:SF6">
    <property type="entry name" value="GLYCINE N-ACYLTRANSFERASE-LIKE PROTEIN"/>
    <property type="match status" value="1"/>
</dbReference>
<evidence type="ECO:0000313" key="3">
    <source>
        <dbReference type="Proteomes" id="UP000494040"/>
    </source>
</evidence>
<name>A0A8I6TKL9_CIMLE</name>
<dbReference type="AlphaFoldDB" id="A0A8I6TKL9"/>
<dbReference type="InterPro" id="IPR016181">
    <property type="entry name" value="Acyl_CoA_acyltransferase"/>
</dbReference>
<dbReference type="Pfam" id="PF18713">
    <property type="entry name" value="DUF5645"/>
    <property type="match status" value="1"/>
</dbReference>
<evidence type="ECO:0000259" key="1">
    <source>
        <dbReference type="PROSITE" id="PS51186"/>
    </source>
</evidence>
<dbReference type="Gene3D" id="3.40.630.30">
    <property type="match status" value="2"/>
</dbReference>
<dbReference type="OMA" id="ITHLHWV"/>
<dbReference type="InterPro" id="IPR000182">
    <property type="entry name" value="GNAT_dom"/>
</dbReference>
<dbReference type="GeneID" id="106669409"/>
<accession>A0A8I6TKL9</accession>
<dbReference type="InterPro" id="IPR013653">
    <property type="entry name" value="GCN5-like_dom"/>
</dbReference>
<dbReference type="CDD" id="cd04301">
    <property type="entry name" value="NAT_SF"/>
    <property type="match status" value="1"/>
</dbReference>
<keyword evidence="3" id="KW-1185">Reference proteome</keyword>
<evidence type="ECO:0000313" key="2">
    <source>
        <dbReference type="EnsemblMetazoa" id="XP_024083859.1"/>
    </source>
</evidence>
<feature type="domain" description="N-acetyltransferase" evidence="1">
    <location>
        <begin position="157"/>
        <end position="294"/>
    </location>
</feature>
<dbReference type="GO" id="GO:0016747">
    <property type="term" value="F:acyltransferase activity, transferring groups other than amino-acyl groups"/>
    <property type="evidence" value="ECO:0007669"/>
    <property type="project" value="InterPro"/>
</dbReference>
<dbReference type="Pfam" id="PF08445">
    <property type="entry name" value="FR47"/>
    <property type="match status" value="1"/>
</dbReference>
<dbReference type="InterPro" id="IPR053225">
    <property type="entry name" value="Acyl-CoA_N-acyltransferase"/>
</dbReference>
<dbReference type="OrthoDB" id="61870at2759"/>
<dbReference type="RefSeq" id="XP_014254360.1">
    <property type="nucleotide sequence ID" value="XM_014398874.2"/>
</dbReference>
<dbReference type="PROSITE" id="PS51186">
    <property type="entry name" value="GNAT"/>
    <property type="match status" value="1"/>
</dbReference>
<dbReference type="InterPro" id="IPR041506">
    <property type="entry name" value="DUF5645"/>
</dbReference>
<dbReference type="SUPFAM" id="SSF55729">
    <property type="entry name" value="Acyl-CoA N-acyltransferases (Nat)"/>
    <property type="match status" value="1"/>
</dbReference>